<gene>
    <name evidence="1" type="ORF">WJX84_010426</name>
</gene>
<evidence type="ECO:0000313" key="1">
    <source>
        <dbReference type="EMBL" id="KAK9867618.1"/>
    </source>
</evidence>
<evidence type="ECO:0000313" key="2">
    <source>
        <dbReference type="Proteomes" id="UP001485043"/>
    </source>
</evidence>
<comment type="caution">
    <text evidence="1">The sequence shown here is derived from an EMBL/GenBank/DDBJ whole genome shotgun (WGS) entry which is preliminary data.</text>
</comment>
<dbReference type="AlphaFoldDB" id="A0AAW1TFQ9"/>
<protein>
    <submittedName>
        <fullName evidence="1">Uncharacterized protein</fullName>
    </submittedName>
</protein>
<dbReference type="Proteomes" id="UP001485043">
    <property type="component" value="Unassembled WGS sequence"/>
</dbReference>
<proteinExistence type="predicted"/>
<organism evidence="1 2">
    <name type="scientific">Apatococcus fuscideae</name>
    <dbReference type="NCBI Taxonomy" id="2026836"/>
    <lineage>
        <taxon>Eukaryota</taxon>
        <taxon>Viridiplantae</taxon>
        <taxon>Chlorophyta</taxon>
        <taxon>core chlorophytes</taxon>
        <taxon>Trebouxiophyceae</taxon>
        <taxon>Chlorellales</taxon>
        <taxon>Chlorellaceae</taxon>
        <taxon>Apatococcus</taxon>
    </lineage>
</organism>
<keyword evidence="2" id="KW-1185">Reference proteome</keyword>
<name>A0AAW1TFQ9_9CHLO</name>
<dbReference type="EMBL" id="JALJOV010000075">
    <property type="protein sequence ID" value="KAK9867618.1"/>
    <property type="molecule type" value="Genomic_DNA"/>
</dbReference>
<sequence>MTRLAHQKQLDQRTEAEQKMWMLALSEQVVQQSDYTDNTLLLLVSPVNLPNIFFGQPENGFDCTGAPATFSDPAT</sequence>
<reference evidence="1 2" key="1">
    <citation type="journal article" date="2024" name="Nat. Commun.">
        <title>Phylogenomics reveals the evolutionary origins of lichenization in chlorophyte algae.</title>
        <authorList>
            <person name="Puginier C."/>
            <person name="Libourel C."/>
            <person name="Otte J."/>
            <person name="Skaloud P."/>
            <person name="Haon M."/>
            <person name="Grisel S."/>
            <person name="Petersen M."/>
            <person name="Berrin J.G."/>
            <person name="Delaux P.M."/>
            <person name="Dal Grande F."/>
            <person name="Keller J."/>
        </authorList>
    </citation>
    <scope>NUCLEOTIDE SEQUENCE [LARGE SCALE GENOMIC DNA]</scope>
    <source>
        <strain evidence="1 2">SAG 2523</strain>
    </source>
</reference>
<accession>A0AAW1TFQ9</accession>